<dbReference type="PANTHER" id="PTHR31236:SF2">
    <property type="entry name" value="BURP DOMAIN PROTEIN RD22"/>
    <property type="match status" value="1"/>
</dbReference>
<reference evidence="4 5" key="1">
    <citation type="journal article" date="2018" name="PLoS Genet.">
        <title>Population sequencing reveals clonal diversity and ancestral inbreeding in the grapevine cultivar Chardonnay.</title>
        <authorList>
            <person name="Roach M.J."/>
            <person name="Johnson D.L."/>
            <person name="Bohlmann J."/>
            <person name="van Vuuren H.J."/>
            <person name="Jones S.J."/>
            <person name="Pretorius I.S."/>
            <person name="Schmidt S.A."/>
            <person name="Borneman A.R."/>
        </authorList>
    </citation>
    <scope>NUCLEOTIDE SEQUENCE [LARGE SCALE GENOMIC DNA]</scope>
    <source>
        <strain evidence="5">cv. Chardonnay</strain>
        <tissue evidence="4">Leaf</tissue>
    </source>
</reference>
<dbReference type="EMBL" id="QGNW01000796">
    <property type="protein sequence ID" value="RVW61945.1"/>
    <property type="molecule type" value="Genomic_DNA"/>
</dbReference>
<dbReference type="InterPro" id="IPR012677">
    <property type="entry name" value="Nucleotide-bd_a/b_plait_sf"/>
</dbReference>
<evidence type="ECO:0000259" key="2">
    <source>
        <dbReference type="PROSITE" id="PS50102"/>
    </source>
</evidence>
<feature type="domain" description="RRM" evidence="2">
    <location>
        <begin position="126"/>
        <end position="230"/>
    </location>
</feature>
<dbReference type="Proteomes" id="UP000288805">
    <property type="component" value="Unassembled WGS sequence"/>
</dbReference>
<keyword evidence="1" id="KW-0694">RNA-binding</keyword>
<dbReference type="PROSITE" id="PS50102">
    <property type="entry name" value="RRM"/>
    <property type="match status" value="1"/>
</dbReference>
<dbReference type="SUPFAM" id="SSF54928">
    <property type="entry name" value="RNA-binding domain, RBD"/>
    <property type="match status" value="1"/>
</dbReference>
<name>A0A438FPS9_VITVI</name>
<sequence length="477" mass="53804">MALFQYRKYHPNKNDNMIKVPWRLKIFSSSTVARSHQNGTSSSPNTTPIMSSLNQAFIIRLDHSNYLLLCTQMLNIPEDVSEDTLKAVAEILRNSTTLKVSEDGKKIGRATELLKPEEVVEQVNIRTIAASPLEYDAKLEDVEAYFGQFAKVNSVRLPRHVAEKRVFCGTALIQYSTEEDAAKVLQQSLVYAEGLISVDALAPSCIGVHVHFDKFSQPAGEEAQVDDSKIGNFFLETDLHPAIRNLEPVSLKEKSAEAEIIKELEACEEPAMEGEARYCATSLESLIYFSTSKLGRNVNVLTNEVSTFTFLPSFEMLKWIRDSNDAAQYLAFLPWQAPHRPLAPSLLSRLLRIFLSRKTGSRFRVACWMKRAWIQQLDSQEYEFGVGMKKVADKSVVCHKMNYPYAVFYCHTFTKTRTYMIPLVGVDGSKSKAMAACHSDTSAWHPQHVAFQVLKIKPGTVPVCHFLHNNAMVWIPK</sequence>
<dbReference type="InterPro" id="IPR004873">
    <property type="entry name" value="BURP_dom"/>
</dbReference>
<dbReference type="Pfam" id="PF00076">
    <property type="entry name" value="RRM_1"/>
    <property type="match status" value="1"/>
</dbReference>
<dbReference type="GO" id="GO:0003723">
    <property type="term" value="F:RNA binding"/>
    <property type="evidence" value="ECO:0007669"/>
    <property type="project" value="UniProtKB-UniRule"/>
</dbReference>
<evidence type="ECO:0000313" key="4">
    <source>
        <dbReference type="EMBL" id="RVW61945.1"/>
    </source>
</evidence>
<evidence type="ECO:0000313" key="5">
    <source>
        <dbReference type="Proteomes" id="UP000288805"/>
    </source>
</evidence>
<dbReference type="Gene3D" id="3.30.70.330">
    <property type="match status" value="1"/>
</dbReference>
<proteinExistence type="predicted"/>
<dbReference type="InterPro" id="IPR000504">
    <property type="entry name" value="RRM_dom"/>
</dbReference>
<dbReference type="InterPro" id="IPR035979">
    <property type="entry name" value="RBD_domain_sf"/>
</dbReference>
<dbReference type="Pfam" id="PF03181">
    <property type="entry name" value="BURP"/>
    <property type="match status" value="2"/>
</dbReference>
<evidence type="ECO:0000256" key="1">
    <source>
        <dbReference type="PROSITE-ProRule" id="PRU00176"/>
    </source>
</evidence>
<dbReference type="AlphaFoldDB" id="A0A438FPS9"/>
<dbReference type="InterPro" id="IPR044816">
    <property type="entry name" value="BURP"/>
</dbReference>
<dbReference type="PANTHER" id="PTHR31236">
    <property type="entry name" value="BURP DOMAIN PROTEIN USPL1-LIKE"/>
    <property type="match status" value="1"/>
</dbReference>
<accession>A0A438FPS9</accession>
<comment type="caution">
    <text evidence="4">The sequence shown here is derived from an EMBL/GenBank/DDBJ whole genome shotgun (WGS) entry which is preliminary data.</text>
</comment>
<organism evidence="4 5">
    <name type="scientific">Vitis vinifera</name>
    <name type="common">Grape</name>
    <dbReference type="NCBI Taxonomy" id="29760"/>
    <lineage>
        <taxon>Eukaryota</taxon>
        <taxon>Viridiplantae</taxon>
        <taxon>Streptophyta</taxon>
        <taxon>Embryophyta</taxon>
        <taxon>Tracheophyta</taxon>
        <taxon>Spermatophyta</taxon>
        <taxon>Magnoliopsida</taxon>
        <taxon>eudicotyledons</taxon>
        <taxon>Gunneridae</taxon>
        <taxon>Pentapetalae</taxon>
        <taxon>rosids</taxon>
        <taxon>Vitales</taxon>
        <taxon>Vitaceae</taxon>
        <taxon>Viteae</taxon>
        <taxon>Vitis</taxon>
    </lineage>
</organism>
<gene>
    <name evidence="4" type="primary">LA1_3</name>
    <name evidence="4" type="ORF">CK203_064590</name>
</gene>
<dbReference type="CDD" id="cd12291">
    <property type="entry name" value="RRM1_La"/>
    <property type="match status" value="1"/>
</dbReference>
<protein>
    <submittedName>
        <fullName evidence="4">La protein 1</fullName>
    </submittedName>
</protein>
<feature type="domain" description="BURP" evidence="3">
    <location>
        <begin position="214"/>
        <end position="477"/>
    </location>
</feature>
<dbReference type="PROSITE" id="PS51277">
    <property type="entry name" value="BURP"/>
    <property type="match status" value="1"/>
</dbReference>
<evidence type="ECO:0000259" key="3">
    <source>
        <dbReference type="PROSITE" id="PS51277"/>
    </source>
</evidence>
<dbReference type="SMART" id="SM01045">
    <property type="entry name" value="BURP"/>
    <property type="match status" value="1"/>
</dbReference>
<dbReference type="SMART" id="SM00360">
    <property type="entry name" value="RRM"/>
    <property type="match status" value="1"/>
</dbReference>